<comment type="caution">
    <text evidence="9">The sequence shown here is derived from an EMBL/GenBank/DDBJ whole genome shotgun (WGS) entry which is preliminary data.</text>
</comment>
<comment type="subcellular location">
    <subcellularLocation>
        <location evidence="7">Cell inner membrane</location>
        <topology evidence="7">Multi-pass membrane protein</topology>
    </subcellularLocation>
    <subcellularLocation>
        <location evidence="1">Cell membrane</location>
        <topology evidence="1">Multi-pass membrane protein</topology>
    </subcellularLocation>
</comment>
<evidence type="ECO:0000256" key="7">
    <source>
        <dbReference type="RuleBase" id="RU369079"/>
    </source>
</evidence>
<keyword evidence="10" id="KW-1185">Reference proteome</keyword>
<dbReference type="GO" id="GO:0022857">
    <property type="term" value="F:transmembrane transporter activity"/>
    <property type="evidence" value="ECO:0007669"/>
    <property type="project" value="UniProtKB-UniRule"/>
</dbReference>
<evidence type="ECO:0000259" key="8">
    <source>
        <dbReference type="Pfam" id="PF04290"/>
    </source>
</evidence>
<keyword evidence="7" id="KW-0997">Cell inner membrane</keyword>
<dbReference type="Proteomes" id="UP000243558">
    <property type="component" value="Unassembled WGS sequence"/>
</dbReference>
<keyword evidence="2 7" id="KW-0813">Transport</keyword>
<protein>
    <recommendedName>
        <fullName evidence="7">TRAP transporter small permease protein</fullName>
    </recommendedName>
</protein>
<dbReference type="InterPro" id="IPR055348">
    <property type="entry name" value="DctQ"/>
</dbReference>
<reference evidence="9 10" key="1">
    <citation type="submission" date="2014-11" db="EMBL/GenBank/DDBJ databases">
        <title>Pan-genome of Gallibacterium spp.</title>
        <authorList>
            <person name="Kudirkiene E."/>
            <person name="Bojesen A.M."/>
        </authorList>
    </citation>
    <scope>NUCLEOTIDE SEQUENCE [LARGE SCALE GENOMIC DNA]</scope>
    <source>
        <strain evidence="9 10">F151</strain>
    </source>
</reference>
<evidence type="ECO:0000256" key="3">
    <source>
        <dbReference type="ARBA" id="ARBA00022475"/>
    </source>
</evidence>
<keyword evidence="3" id="KW-1003">Cell membrane</keyword>
<feature type="transmembrane region" description="Helical" evidence="7">
    <location>
        <begin position="104"/>
        <end position="125"/>
    </location>
</feature>
<evidence type="ECO:0000256" key="1">
    <source>
        <dbReference type="ARBA" id="ARBA00004651"/>
    </source>
</evidence>
<keyword evidence="4 7" id="KW-0812">Transmembrane</keyword>
<proteinExistence type="inferred from homology"/>
<organism evidence="9 10">
    <name type="scientific">Gallibacterium genomosp. 3</name>
    <dbReference type="NCBI Taxonomy" id="505345"/>
    <lineage>
        <taxon>Bacteria</taxon>
        <taxon>Pseudomonadati</taxon>
        <taxon>Pseudomonadota</taxon>
        <taxon>Gammaproteobacteria</taxon>
        <taxon>Pasteurellales</taxon>
        <taxon>Pasteurellaceae</taxon>
        <taxon>Gallibacterium</taxon>
    </lineage>
</organism>
<evidence type="ECO:0000256" key="2">
    <source>
        <dbReference type="ARBA" id="ARBA00022448"/>
    </source>
</evidence>
<comment type="subunit">
    <text evidence="7">The complex comprises the extracytoplasmic solute receptor protein and the two transmembrane proteins.</text>
</comment>
<dbReference type="OrthoDB" id="6900059at2"/>
<feature type="domain" description="Tripartite ATP-independent periplasmic transporters DctQ component" evidence="8">
    <location>
        <begin position="40"/>
        <end position="164"/>
    </location>
</feature>
<dbReference type="Pfam" id="PF04290">
    <property type="entry name" value="DctQ"/>
    <property type="match status" value="1"/>
</dbReference>
<dbReference type="AlphaFoldDB" id="A0A1A7NQZ4"/>
<evidence type="ECO:0000313" key="9">
    <source>
        <dbReference type="EMBL" id="OBW92053.1"/>
    </source>
</evidence>
<dbReference type="GO" id="GO:0005886">
    <property type="term" value="C:plasma membrane"/>
    <property type="evidence" value="ECO:0007669"/>
    <property type="project" value="UniProtKB-SubCell"/>
</dbReference>
<feature type="transmembrane region" description="Helical" evidence="7">
    <location>
        <begin position="29"/>
        <end position="49"/>
    </location>
</feature>
<gene>
    <name evidence="9" type="ORF">QV01_06050</name>
</gene>
<comment type="similarity">
    <text evidence="7">Belongs to the TRAP transporter small permease family.</text>
</comment>
<evidence type="ECO:0000256" key="5">
    <source>
        <dbReference type="ARBA" id="ARBA00022989"/>
    </source>
</evidence>
<feature type="transmembrane region" description="Helical" evidence="7">
    <location>
        <begin position="145"/>
        <end position="167"/>
    </location>
</feature>
<sequence>MSETLPVNEVPTLVDTPVGRVLYQISKQFALLGGFIFLVLIVISLYSLIGRKLGFGGVVGDIELVQAGGAVAGSLFLPFCTIMYEHLKVDFFTMKLPLSIQNKLDALADLALCGVALLLVYRMAIQSVALYDFAEVTALMSIPVWIPNMLMIPGFCLMAICSLYYCVVHATQKGE</sequence>
<dbReference type="RefSeq" id="WP_065239318.1">
    <property type="nucleotide sequence ID" value="NZ_JTJM01000025.1"/>
</dbReference>
<evidence type="ECO:0000256" key="6">
    <source>
        <dbReference type="ARBA" id="ARBA00023136"/>
    </source>
</evidence>
<name>A0A1A7NQZ4_9PAST</name>
<dbReference type="EMBL" id="JTJM01000025">
    <property type="protein sequence ID" value="OBW92053.1"/>
    <property type="molecule type" value="Genomic_DNA"/>
</dbReference>
<feature type="transmembrane region" description="Helical" evidence="7">
    <location>
        <begin position="64"/>
        <end position="84"/>
    </location>
</feature>
<comment type="function">
    <text evidence="7">Part of the tripartite ATP-independent periplasmic (TRAP) transport system.</text>
</comment>
<evidence type="ECO:0000313" key="10">
    <source>
        <dbReference type="Proteomes" id="UP000243558"/>
    </source>
</evidence>
<keyword evidence="5 7" id="KW-1133">Transmembrane helix</keyword>
<accession>A0A1A7NQZ4</accession>
<keyword evidence="6 7" id="KW-0472">Membrane</keyword>
<evidence type="ECO:0000256" key="4">
    <source>
        <dbReference type="ARBA" id="ARBA00022692"/>
    </source>
</evidence>